<dbReference type="EMBL" id="JH598056">
    <property type="status" value="NOT_ANNOTATED_CDS"/>
    <property type="molecule type" value="Genomic_DNA"/>
</dbReference>
<sequence length="325" mass="36486">MRIVLVISLAAAALAESASSSTLDSASPVSAVDGQDAGSVKTENLRSGVPDEGRSITFPAFFAESLQSLKKKLTADKLLHSIGYQSVAEKTFLRMNKIQMKEPKYFASHDFTMFYGTVKRKTMMRDPDEAMVAVLLPVFKNDEVSLAKRLAAGCNIEAEKNAGIKAGELDDIERYEASNVLNALVGRWAKGSDSVDDIFANKINLGAYENNPVAQLDLTIAFRFVKQYEKHKHKERTTWMERLSQLYKEDDEFQKIKLPKNQNPMLDELERILFPIWLAQEKKPEDVVKLLKAGTAASEFSAASRLSDRYRELYKGLEPHLKTKK</sequence>
<dbReference type="Proteomes" id="UP000011713">
    <property type="component" value="Unassembled WGS sequence"/>
</dbReference>
<feature type="signal peptide" evidence="2">
    <location>
        <begin position="1"/>
        <end position="20"/>
    </location>
</feature>
<name>M4BZ57_HYAAE</name>
<dbReference type="EnsemblProtists" id="HpaT811880">
    <property type="protein sequence ID" value="HpaP811880"/>
    <property type="gene ID" value="HpaG811880"/>
</dbReference>
<protein>
    <submittedName>
        <fullName evidence="3">RxLR effector candidate protein</fullName>
    </submittedName>
</protein>
<dbReference type="AlphaFoldDB" id="M4BZ57"/>
<dbReference type="InParanoid" id="M4BZ57"/>
<evidence type="ECO:0000313" key="4">
    <source>
        <dbReference type="EnsemblProtists" id="HpaP811880"/>
    </source>
</evidence>
<proteinExistence type="evidence at transcript level"/>
<gene>
    <name evidence="3" type="primary">HaRxLL21</name>
</gene>
<feature type="chain" id="PRO_5009704560" evidence="2">
    <location>
        <begin position="21"/>
        <end position="325"/>
    </location>
</feature>
<keyword evidence="5" id="KW-1185">Reference proteome</keyword>
<organism evidence="4 5">
    <name type="scientific">Hyaloperonospora arabidopsidis (strain Emoy2)</name>
    <name type="common">Downy mildew agent</name>
    <name type="synonym">Peronospora arabidopsidis</name>
    <dbReference type="NCBI Taxonomy" id="559515"/>
    <lineage>
        <taxon>Eukaryota</taxon>
        <taxon>Sar</taxon>
        <taxon>Stramenopiles</taxon>
        <taxon>Oomycota</taxon>
        <taxon>Peronosporomycetes</taxon>
        <taxon>Peronosporales</taxon>
        <taxon>Peronosporaceae</taxon>
        <taxon>Hyaloperonospora</taxon>
    </lineage>
</organism>
<evidence type="ECO:0000313" key="3">
    <source>
        <dbReference type="EMBL" id="BAP68897.1"/>
    </source>
</evidence>
<accession>M4BZ57</accession>
<evidence type="ECO:0000256" key="2">
    <source>
        <dbReference type="SAM" id="SignalP"/>
    </source>
</evidence>
<evidence type="ECO:0000313" key="5">
    <source>
        <dbReference type="Proteomes" id="UP000011713"/>
    </source>
</evidence>
<reference evidence="3" key="2">
    <citation type="journal article" date="2014" name="PLoS Pathog.">
        <title>Expression profiling during arabidopsis/downy mildew interaction reveals a highly-expressed effector that attenuates responses to salicylic acid.</title>
        <authorList>
            <person name="Asai S."/>
            <person name="Rallapalli G."/>
            <person name="Piquerez S.J.M."/>
            <person name="Caillaud M.C."/>
            <person name="Furzer O.J."/>
            <person name="Ishaque N."/>
            <person name="Wirthmueller L."/>
            <person name="Fabro G."/>
            <person name="Shirasu K."/>
            <person name="Jones J.D.G."/>
        </authorList>
    </citation>
    <scope>NUCLEOTIDE SEQUENCE</scope>
    <source>
        <strain evidence="3">Emoy2</strain>
    </source>
</reference>
<reference evidence="5" key="1">
    <citation type="journal article" date="2010" name="Science">
        <title>Signatures of adaptation to obligate biotrophy in the Hyaloperonospora arabidopsidis genome.</title>
        <authorList>
            <person name="Baxter L."/>
            <person name="Tripathy S."/>
            <person name="Ishaque N."/>
            <person name="Boot N."/>
            <person name="Cabral A."/>
            <person name="Kemen E."/>
            <person name="Thines M."/>
            <person name="Ah-Fong A."/>
            <person name="Anderson R."/>
            <person name="Badejoko W."/>
            <person name="Bittner-Eddy P."/>
            <person name="Boore J.L."/>
            <person name="Chibucos M.C."/>
            <person name="Coates M."/>
            <person name="Dehal P."/>
            <person name="Delehaunty K."/>
            <person name="Dong S."/>
            <person name="Downton P."/>
            <person name="Dumas B."/>
            <person name="Fabro G."/>
            <person name="Fronick C."/>
            <person name="Fuerstenberg S.I."/>
            <person name="Fulton L."/>
            <person name="Gaulin E."/>
            <person name="Govers F."/>
            <person name="Hughes L."/>
            <person name="Humphray S."/>
            <person name="Jiang R.H."/>
            <person name="Judelson H."/>
            <person name="Kamoun S."/>
            <person name="Kyung K."/>
            <person name="Meijer H."/>
            <person name="Minx P."/>
            <person name="Morris P."/>
            <person name="Nelson J."/>
            <person name="Phuntumart V."/>
            <person name="Qutob D."/>
            <person name="Rehmany A."/>
            <person name="Rougon-Cardoso A."/>
            <person name="Ryden P."/>
            <person name="Torto-Alalibo T."/>
            <person name="Studholme D."/>
            <person name="Wang Y."/>
            <person name="Win J."/>
            <person name="Wood J."/>
            <person name="Clifton S.W."/>
            <person name="Rogers J."/>
            <person name="Van den Ackerveken G."/>
            <person name="Jones J.D."/>
            <person name="McDowell J.M."/>
            <person name="Beynon J."/>
            <person name="Tyler B.M."/>
        </authorList>
    </citation>
    <scope>NUCLEOTIDE SEQUENCE [LARGE SCALE GENOMIC DNA]</scope>
    <source>
        <strain evidence="5">Emoy2</strain>
    </source>
</reference>
<dbReference type="EMBL" id="AB922322">
    <property type="protein sequence ID" value="BAP68897.1"/>
    <property type="molecule type" value="mRNA"/>
</dbReference>
<evidence type="ECO:0000256" key="1">
    <source>
        <dbReference type="SAM" id="MobiDB-lite"/>
    </source>
</evidence>
<reference evidence="4" key="3">
    <citation type="submission" date="2015-06" db="UniProtKB">
        <authorList>
            <consortium name="EnsemblProtists"/>
        </authorList>
    </citation>
    <scope>IDENTIFICATION</scope>
    <source>
        <strain evidence="4">Emoy2</strain>
    </source>
</reference>
<dbReference type="HOGENOM" id="CLU_856494_0_0_1"/>
<keyword evidence="2" id="KW-0732">Signal</keyword>
<dbReference type="VEuPathDB" id="FungiDB:HpaG811880"/>
<feature type="region of interest" description="Disordered" evidence="1">
    <location>
        <begin position="24"/>
        <end position="48"/>
    </location>
</feature>